<feature type="transmembrane region" description="Helical" evidence="2">
    <location>
        <begin position="162"/>
        <end position="180"/>
    </location>
</feature>
<dbReference type="SUPFAM" id="SSF81995">
    <property type="entry name" value="beta-sandwich domain of Sec23/24"/>
    <property type="match status" value="1"/>
</dbReference>
<sequence length="226" mass="23046">MSYPYGQPGDPSGGFGQDAGGYQQAASGQPPQYPGLSEPYPGQAGVPATDFGQQPSVYPMPAYPAPPAYSPYAPQPTASGGTAITAGVLACVAAVLSLVGGVITLVASSIVSGGDDSYSGHYRRDDELYGLLLGLGALALLIGVLWAVGGILLFMRKQAGRVMLIVLSSIAVVLGLIGLANGPGAAFISLIFSIAILVLAAVPPTGRWIEAGKQTPAVVQPYYPYY</sequence>
<keyword evidence="2" id="KW-1133">Transmembrane helix</keyword>
<keyword evidence="2" id="KW-0472">Membrane</keyword>
<evidence type="ECO:0000313" key="3">
    <source>
        <dbReference type="EMBL" id="QVI22696.1"/>
    </source>
</evidence>
<evidence type="ECO:0000313" key="4">
    <source>
        <dbReference type="Proteomes" id="UP000683310"/>
    </source>
</evidence>
<dbReference type="EMBL" id="CP074371">
    <property type="protein sequence ID" value="QVI22696.1"/>
    <property type="molecule type" value="Genomic_DNA"/>
</dbReference>
<evidence type="ECO:0000256" key="2">
    <source>
        <dbReference type="SAM" id="Phobius"/>
    </source>
</evidence>
<keyword evidence="4" id="KW-1185">Reference proteome</keyword>
<feature type="transmembrane region" description="Helical" evidence="2">
    <location>
        <begin position="186"/>
        <end position="203"/>
    </location>
</feature>
<feature type="region of interest" description="Disordered" evidence="1">
    <location>
        <begin position="1"/>
        <end position="48"/>
    </location>
</feature>
<organism evidence="3 4">
    <name type="scientific">Nocardia tengchongensis</name>
    <dbReference type="NCBI Taxonomy" id="2055889"/>
    <lineage>
        <taxon>Bacteria</taxon>
        <taxon>Bacillati</taxon>
        <taxon>Actinomycetota</taxon>
        <taxon>Actinomycetes</taxon>
        <taxon>Mycobacteriales</taxon>
        <taxon>Nocardiaceae</taxon>
        <taxon>Nocardia</taxon>
    </lineage>
</organism>
<feature type="transmembrane region" description="Helical" evidence="2">
    <location>
        <begin position="88"/>
        <end position="111"/>
    </location>
</feature>
<protein>
    <recommendedName>
        <fullName evidence="5">DUF4870 domain-containing protein</fullName>
    </recommendedName>
</protein>
<keyword evidence="2" id="KW-0812">Transmembrane</keyword>
<gene>
    <name evidence="3" type="ORF">KHQ06_06675</name>
</gene>
<evidence type="ECO:0008006" key="5">
    <source>
        <dbReference type="Google" id="ProtNLM"/>
    </source>
</evidence>
<accession>A0ABX8CTM7</accession>
<name>A0ABX8CTM7_9NOCA</name>
<dbReference type="Proteomes" id="UP000683310">
    <property type="component" value="Chromosome"/>
</dbReference>
<dbReference type="RefSeq" id="WP_213558775.1">
    <property type="nucleotide sequence ID" value="NZ_JBHZDI010000013.1"/>
</dbReference>
<proteinExistence type="predicted"/>
<reference evidence="3 4" key="1">
    <citation type="submission" date="2021-04" db="EMBL/GenBank/DDBJ databases">
        <title>Nocardia tengchongensis.</title>
        <authorList>
            <person name="Zhuang k."/>
            <person name="Ran Y."/>
            <person name="Li W."/>
        </authorList>
    </citation>
    <scope>NUCLEOTIDE SEQUENCE [LARGE SCALE GENOMIC DNA]</scope>
    <source>
        <strain evidence="3 4">CFH S0057</strain>
    </source>
</reference>
<evidence type="ECO:0000256" key="1">
    <source>
        <dbReference type="SAM" id="MobiDB-lite"/>
    </source>
</evidence>
<feature type="transmembrane region" description="Helical" evidence="2">
    <location>
        <begin position="131"/>
        <end position="155"/>
    </location>
</feature>